<dbReference type="InterPro" id="IPR006047">
    <property type="entry name" value="GH13_cat_dom"/>
</dbReference>
<evidence type="ECO:0000313" key="3">
    <source>
        <dbReference type="EMBL" id="CAB4604996.1"/>
    </source>
</evidence>
<proteinExistence type="inferred from homology"/>
<dbReference type="SMART" id="SM00642">
    <property type="entry name" value="Aamy"/>
    <property type="match status" value="1"/>
</dbReference>
<comment type="similarity">
    <text evidence="1">Belongs to the glycosyl hydrolase 13 family.</text>
</comment>
<dbReference type="InterPro" id="IPR017853">
    <property type="entry name" value="GH"/>
</dbReference>
<dbReference type="GO" id="GO:0004556">
    <property type="term" value="F:alpha-amylase activity"/>
    <property type="evidence" value="ECO:0007669"/>
    <property type="project" value="InterPro"/>
</dbReference>
<dbReference type="InterPro" id="IPR006046">
    <property type="entry name" value="Alpha_amylase"/>
</dbReference>
<dbReference type="PANTHER" id="PTHR10357:SF209">
    <property type="entry name" value="PERIPLASMIC ALPHA-AMYLASE"/>
    <property type="match status" value="1"/>
</dbReference>
<reference evidence="3" key="1">
    <citation type="submission" date="2020-05" db="EMBL/GenBank/DDBJ databases">
        <authorList>
            <person name="Chiriac C."/>
            <person name="Salcher M."/>
            <person name="Ghai R."/>
            <person name="Kavagutti S V."/>
        </authorList>
    </citation>
    <scope>NUCLEOTIDE SEQUENCE</scope>
</reference>
<evidence type="ECO:0000256" key="1">
    <source>
        <dbReference type="ARBA" id="ARBA00008061"/>
    </source>
</evidence>
<sequence>MKPKVLFISALIGCISILVPQASQSAEQSTYPEVGLAKDVIYFVMPDRYLNGDASNDLAGGTTQDPTGGFNPSSTAFFHGGDLKGLTGTCEKGDKGLVRIKELGFTAVWLTPLVGQQQAKSGGAGYHGYWGVDFLNVDSHLGTNEDLSALSACAKKLGLKLILDVVTNHTGDVIQYMDKTASIPAGRESAKNPSWLNDLSSYHNVGDMSRCWGEGSCTQLGDFYGLDDLATEKEVVYKGMIDIYGQWIKKYGFVGFRVDTARHVDNDFFKNWSPGINQQASQVGINNFTTFGEVWDINPINLVGYIRDRGLQTVLDFPFQRTAVQFASGYSGAEVLNNLFENDDLYTTQSSSASNLVTFLGNHDMGRVGFLISASQVKAEKDILARTQLAHALMYLSRGIPTVYYGDEVGMTGSGNGGDQLSRQDMFATKIDSWKTEKRIGSTPVGNGDSFSGAENPISKYLKTLSALRQKYPALANGAMQIRYAKDNLFIFSKFDQAENKEYVVALNTSSRALASSVKTSSSSGWATVFGTGTSKAKALNLTMTLPALSTTVYRSSGLIAQSKSKIAKIATKKDFLTGYVEVLATLDSNSLQAVTFETRASSSSEWVAAGSDNNWPYRIYIDPLHYSPGSTIEVRARLASEKGAVNAKSTTVKLS</sequence>
<dbReference type="Gene3D" id="2.60.40.1180">
    <property type="entry name" value="Golgi alpha-mannosidase II"/>
    <property type="match status" value="1"/>
</dbReference>
<evidence type="ECO:0000259" key="2">
    <source>
        <dbReference type="SMART" id="SM00642"/>
    </source>
</evidence>
<name>A0A6J6GVC3_9ZZZZ</name>
<dbReference type="SUPFAM" id="SSF51445">
    <property type="entry name" value="(Trans)glycosidases"/>
    <property type="match status" value="1"/>
</dbReference>
<dbReference type="PRINTS" id="PR00110">
    <property type="entry name" value="ALPHAAMYLASE"/>
</dbReference>
<gene>
    <name evidence="3" type="ORF">UFOPK1856_00087</name>
</gene>
<accession>A0A6J6GVC3</accession>
<dbReference type="PANTHER" id="PTHR10357">
    <property type="entry name" value="ALPHA-AMYLASE FAMILY MEMBER"/>
    <property type="match status" value="1"/>
</dbReference>
<dbReference type="InterPro" id="IPR013780">
    <property type="entry name" value="Glyco_hydro_b"/>
</dbReference>
<organism evidence="3">
    <name type="scientific">freshwater metagenome</name>
    <dbReference type="NCBI Taxonomy" id="449393"/>
    <lineage>
        <taxon>unclassified sequences</taxon>
        <taxon>metagenomes</taxon>
        <taxon>ecological metagenomes</taxon>
    </lineage>
</organism>
<dbReference type="EMBL" id="CAEZUV010000005">
    <property type="protein sequence ID" value="CAB4604996.1"/>
    <property type="molecule type" value="Genomic_DNA"/>
</dbReference>
<dbReference type="AlphaFoldDB" id="A0A6J6GVC3"/>
<dbReference type="GO" id="GO:0005975">
    <property type="term" value="P:carbohydrate metabolic process"/>
    <property type="evidence" value="ECO:0007669"/>
    <property type="project" value="InterPro"/>
</dbReference>
<dbReference type="Pfam" id="PF00128">
    <property type="entry name" value="Alpha-amylase"/>
    <property type="match status" value="1"/>
</dbReference>
<feature type="domain" description="Glycosyl hydrolase family 13 catalytic" evidence="2">
    <location>
        <begin position="43"/>
        <end position="469"/>
    </location>
</feature>
<dbReference type="GO" id="GO:0043169">
    <property type="term" value="F:cation binding"/>
    <property type="evidence" value="ECO:0007669"/>
    <property type="project" value="InterPro"/>
</dbReference>
<dbReference type="Gene3D" id="3.20.20.80">
    <property type="entry name" value="Glycosidases"/>
    <property type="match status" value="1"/>
</dbReference>
<protein>
    <submittedName>
        <fullName evidence="3">Unannotated protein</fullName>
    </submittedName>
</protein>